<dbReference type="AlphaFoldDB" id="A0A1I4ZKN7"/>
<dbReference type="EMBL" id="FOVK01000002">
    <property type="protein sequence ID" value="SFN50841.1"/>
    <property type="molecule type" value="Genomic_DNA"/>
</dbReference>
<evidence type="ECO:0000313" key="2">
    <source>
        <dbReference type="Proteomes" id="UP000181899"/>
    </source>
</evidence>
<sequence length="97" mass="11423">MKRRCYKCGEKATKLCDFRNYKKDTIIDQYGKEIPIEIAALKRCDKPMCEKCSNSYESDTDYCDAHNNELSFYKTEQAERVNSKRLKIIVKIMGVHE</sequence>
<protein>
    <submittedName>
        <fullName evidence="1">Uncharacterized protein</fullName>
    </submittedName>
</protein>
<gene>
    <name evidence="1" type="ORF">SAMN04488695_10235</name>
</gene>
<name>A0A1I4ZKN7_9CLOT</name>
<accession>A0A1I4ZKN7</accession>
<evidence type="ECO:0000313" key="1">
    <source>
        <dbReference type="EMBL" id="SFN50841.1"/>
    </source>
</evidence>
<reference evidence="1 2" key="1">
    <citation type="submission" date="2016-10" db="EMBL/GenBank/DDBJ databases">
        <authorList>
            <person name="de Groot N.N."/>
        </authorList>
    </citation>
    <scope>NUCLEOTIDE SEQUENCE [LARGE SCALE GENOMIC DNA]</scope>
    <source>
        <strain evidence="1 2">ML2</strain>
    </source>
</reference>
<organism evidence="1 2">
    <name type="scientific">Proteiniclasticum ruminis</name>
    <dbReference type="NCBI Taxonomy" id="398199"/>
    <lineage>
        <taxon>Bacteria</taxon>
        <taxon>Bacillati</taxon>
        <taxon>Bacillota</taxon>
        <taxon>Clostridia</taxon>
        <taxon>Eubacteriales</taxon>
        <taxon>Clostridiaceae</taxon>
        <taxon>Proteiniclasticum</taxon>
    </lineage>
</organism>
<dbReference type="Proteomes" id="UP000181899">
    <property type="component" value="Unassembled WGS sequence"/>
</dbReference>
<keyword evidence="2" id="KW-1185">Reference proteome</keyword>
<proteinExistence type="predicted"/>